<dbReference type="OrthoDB" id="3251949at2759"/>
<organism evidence="3 4">
    <name type="scientific">Mycena chlorophos</name>
    <name type="common">Agaric fungus</name>
    <name type="synonym">Agaricus chlorophos</name>
    <dbReference type="NCBI Taxonomy" id="658473"/>
    <lineage>
        <taxon>Eukaryota</taxon>
        <taxon>Fungi</taxon>
        <taxon>Dikarya</taxon>
        <taxon>Basidiomycota</taxon>
        <taxon>Agaricomycotina</taxon>
        <taxon>Agaricomycetes</taxon>
        <taxon>Agaricomycetidae</taxon>
        <taxon>Agaricales</taxon>
        <taxon>Marasmiineae</taxon>
        <taxon>Mycenaceae</taxon>
        <taxon>Mycena</taxon>
    </lineage>
</organism>
<feature type="transmembrane region" description="Helical" evidence="1">
    <location>
        <begin position="227"/>
        <end position="253"/>
    </location>
</feature>
<reference evidence="3" key="1">
    <citation type="submission" date="2020-05" db="EMBL/GenBank/DDBJ databases">
        <title>Mycena genomes resolve the evolution of fungal bioluminescence.</title>
        <authorList>
            <person name="Tsai I.J."/>
        </authorList>
    </citation>
    <scope>NUCLEOTIDE SEQUENCE</scope>
    <source>
        <strain evidence="3">110903Hualien_Pintung</strain>
    </source>
</reference>
<proteinExistence type="predicted"/>
<dbReference type="EMBL" id="JACAZE010000025">
    <property type="protein sequence ID" value="KAF7291009.1"/>
    <property type="molecule type" value="Genomic_DNA"/>
</dbReference>
<keyword evidence="1" id="KW-0472">Membrane</keyword>
<dbReference type="Pfam" id="PF20152">
    <property type="entry name" value="DUF6534"/>
    <property type="match status" value="1"/>
</dbReference>
<evidence type="ECO:0000256" key="1">
    <source>
        <dbReference type="SAM" id="Phobius"/>
    </source>
</evidence>
<feature type="transmembrane region" description="Helical" evidence="1">
    <location>
        <begin position="141"/>
        <end position="160"/>
    </location>
</feature>
<evidence type="ECO:0000313" key="3">
    <source>
        <dbReference type="EMBL" id="KAF7291009.1"/>
    </source>
</evidence>
<gene>
    <name evidence="3" type="ORF">HMN09_01280000</name>
</gene>
<protein>
    <recommendedName>
        <fullName evidence="2">DUF6534 domain-containing protein</fullName>
    </recommendedName>
</protein>
<dbReference type="PANTHER" id="PTHR40465:SF1">
    <property type="entry name" value="DUF6534 DOMAIN-CONTAINING PROTEIN"/>
    <property type="match status" value="1"/>
</dbReference>
<feature type="transmembrane region" description="Helical" evidence="1">
    <location>
        <begin position="109"/>
        <end position="129"/>
    </location>
</feature>
<evidence type="ECO:0000313" key="4">
    <source>
        <dbReference type="Proteomes" id="UP000613580"/>
    </source>
</evidence>
<dbReference type="Proteomes" id="UP000613580">
    <property type="component" value="Unassembled WGS sequence"/>
</dbReference>
<keyword evidence="1" id="KW-0812">Transmembrane</keyword>
<keyword evidence="1" id="KW-1133">Transmembrane helix</keyword>
<name>A0A8H6VWQ7_MYCCL</name>
<dbReference type="InterPro" id="IPR045339">
    <property type="entry name" value="DUF6534"/>
</dbReference>
<dbReference type="PANTHER" id="PTHR40465">
    <property type="entry name" value="CHROMOSOME 1, WHOLE GENOME SHOTGUN SEQUENCE"/>
    <property type="match status" value="1"/>
</dbReference>
<evidence type="ECO:0000259" key="2">
    <source>
        <dbReference type="Pfam" id="PF20152"/>
    </source>
</evidence>
<dbReference type="AlphaFoldDB" id="A0A8H6VWQ7"/>
<keyword evidence="4" id="KW-1185">Reference proteome</keyword>
<sequence length="387" mass="43445">MSNFATAALASQPVDYEYSVPGAILLDGLLHSFCIGFVLAEGLKYWGEYEDDRPAKRGYVAVVVLLSLIQTVLQDYKVWTVAVFQKPWVSLVVAFMPSLLRFSEAGNPFMWTDLFLAGVICSMCELFYIRRCWKMTGCSRFVLYPLALLWFGSLTAHMYITITLSLEFKFFTVGHIFNQGVERLFRSTVIAFSYWLVGCAVLDISVAAILITNLFRSKTGLDKSDSVVNRVILMTLETALLPSMSMLIAVIILHAAPNPGQHDDLVLFFVFITAKLYAIGLLRTLNARRRLRQRLDSTDIGRTSLAKWTWDQEHHPNAAELRPARGLQLVMELENASTTVRGSVESLGAAQRYEGVAPDEIRVEERSIGGSQSRLRVLGSEKDEEHI</sequence>
<accession>A0A8H6VWQ7</accession>
<feature type="transmembrane region" description="Helical" evidence="1">
    <location>
        <begin position="192"/>
        <end position="215"/>
    </location>
</feature>
<comment type="caution">
    <text evidence="3">The sequence shown here is derived from an EMBL/GenBank/DDBJ whole genome shotgun (WGS) entry which is preliminary data.</text>
</comment>
<feature type="transmembrane region" description="Helical" evidence="1">
    <location>
        <begin position="265"/>
        <end position="285"/>
    </location>
</feature>
<feature type="domain" description="DUF6534" evidence="2">
    <location>
        <begin position="200"/>
        <end position="290"/>
    </location>
</feature>